<name>A0A6G0TI48_APHGL</name>
<protein>
    <submittedName>
        <fullName evidence="1">Uncharacterized protein</fullName>
    </submittedName>
</protein>
<dbReference type="Proteomes" id="UP000475862">
    <property type="component" value="Unassembled WGS sequence"/>
</dbReference>
<evidence type="ECO:0000313" key="2">
    <source>
        <dbReference type="Proteomes" id="UP000475862"/>
    </source>
</evidence>
<keyword evidence="2" id="KW-1185">Reference proteome</keyword>
<dbReference type="EMBL" id="VYZN01000037">
    <property type="protein sequence ID" value="KAE9532948.1"/>
    <property type="molecule type" value="Genomic_DNA"/>
</dbReference>
<dbReference type="AlphaFoldDB" id="A0A6G0TI48"/>
<sequence>MVFLNTNALFDRCVQLWSRVETHHQIPVVADSEGDLSKKGSHYQPSRKFLCYIFYNVIRYYLKHCEKVKVMDYLFLHWLIMRRNHSTGKPFIINKFINVDYLLKNDRFFPMNYFSSQADKLGFGIKSQKNLLINIWYNKRIPWNIINICCNAHNGRHCIKRTRLVSKFVIKSITKFPPVKHFSDNTLERVTQHGSRFFVFKNTSYIVINIVYISSAKDLASLNPHSCLNLLYGGNP</sequence>
<evidence type="ECO:0000313" key="1">
    <source>
        <dbReference type="EMBL" id="KAE9532948.1"/>
    </source>
</evidence>
<gene>
    <name evidence="1" type="ORF">AGLY_009376</name>
</gene>
<proteinExistence type="predicted"/>
<organism evidence="1 2">
    <name type="scientific">Aphis glycines</name>
    <name type="common">Soybean aphid</name>
    <dbReference type="NCBI Taxonomy" id="307491"/>
    <lineage>
        <taxon>Eukaryota</taxon>
        <taxon>Metazoa</taxon>
        <taxon>Ecdysozoa</taxon>
        <taxon>Arthropoda</taxon>
        <taxon>Hexapoda</taxon>
        <taxon>Insecta</taxon>
        <taxon>Pterygota</taxon>
        <taxon>Neoptera</taxon>
        <taxon>Paraneoptera</taxon>
        <taxon>Hemiptera</taxon>
        <taxon>Sternorrhyncha</taxon>
        <taxon>Aphidomorpha</taxon>
        <taxon>Aphidoidea</taxon>
        <taxon>Aphididae</taxon>
        <taxon>Aphidini</taxon>
        <taxon>Aphis</taxon>
        <taxon>Aphis</taxon>
    </lineage>
</organism>
<comment type="caution">
    <text evidence="1">The sequence shown here is derived from an EMBL/GenBank/DDBJ whole genome shotgun (WGS) entry which is preliminary data.</text>
</comment>
<reference evidence="1 2" key="1">
    <citation type="submission" date="2019-08" db="EMBL/GenBank/DDBJ databases">
        <title>The genome of the soybean aphid Biotype 1, its phylome, world population structure and adaptation to the North American continent.</title>
        <authorList>
            <person name="Giordano R."/>
            <person name="Donthu R.K."/>
            <person name="Hernandez A.G."/>
            <person name="Wright C.L."/>
            <person name="Zimin A.V."/>
        </authorList>
    </citation>
    <scope>NUCLEOTIDE SEQUENCE [LARGE SCALE GENOMIC DNA]</scope>
    <source>
        <tissue evidence="1">Whole aphids</tissue>
    </source>
</reference>
<accession>A0A6G0TI48</accession>